<organism evidence="2 4">
    <name type="scientific">Rotaria sordida</name>
    <dbReference type="NCBI Taxonomy" id="392033"/>
    <lineage>
        <taxon>Eukaryota</taxon>
        <taxon>Metazoa</taxon>
        <taxon>Spiralia</taxon>
        <taxon>Gnathifera</taxon>
        <taxon>Rotifera</taxon>
        <taxon>Eurotatoria</taxon>
        <taxon>Bdelloidea</taxon>
        <taxon>Philodinida</taxon>
        <taxon>Philodinidae</taxon>
        <taxon>Rotaria</taxon>
    </lineage>
</organism>
<dbReference type="Proteomes" id="UP000663889">
    <property type="component" value="Unassembled WGS sequence"/>
</dbReference>
<feature type="compositionally biased region" description="Low complexity" evidence="1">
    <location>
        <begin position="344"/>
        <end position="354"/>
    </location>
</feature>
<name>A0A815LQK4_9BILA</name>
<gene>
    <name evidence="3" type="ORF">FNK824_LOCUS21238</name>
    <name evidence="2" type="ORF">SEV965_LOCUS31960</name>
</gene>
<dbReference type="EMBL" id="CAJOBE010004053">
    <property type="protein sequence ID" value="CAF3913820.1"/>
    <property type="molecule type" value="Genomic_DNA"/>
</dbReference>
<evidence type="ECO:0000313" key="3">
    <source>
        <dbReference type="EMBL" id="CAF3913820.1"/>
    </source>
</evidence>
<accession>A0A815LQK4</accession>
<dbReference type="SUPFAM" id="SSF56399">
    <property type="entry name" value="ADP-ribosylation"/>
    <property type="match status" value="1"/>
</dbReference>
<dbReference type="EMBL" id="CAJNOU010003850">
    <property type="protein sequence ID" value="CAF1413392.1"/>
    <property type="molecule type" value="Genomic_DNA"/>
</dbReference>
<dbReference type="Gene3D" id="3.90.176.10">
    <property type="entry name" value="Toxin ADP-ribosyltransferase, Chain A, domain 1"/>
    <property type="match status" value="1"/>
</dbReference>
<comment type="caution">
    <text evidence="2">The sequence shown here is derived from an EMBL/GenBank/DDBJ whole genome shotgun (WGS) entry which is preliminary data.</text>
</comment>
<feature type="region of interest" description="Disordered" evidence="1">
    <location>
        <begin position="335"/>
        <end position="354"/>
    </location>
</feature>
<protein>
    <submittedName>
        <fullName evidence="2">Uncharacterized protein</fullName>
    </submittedName>
</protein>
<evidence type="ECO:0000313" key="2">
    <source>
        <dbReference type="EMBL" id="CAF1413392.1"/>
    </source>
</evidence>
<dbReference type="Proteomes" id="UP000663874">
    <property type="component" value="Unassembled WGS sequence"/>
</dbReference>
<evidence type="ECO:0000256" key="1">
    <source>
        <dbReference type="SAM" id="MobiDB-lite"/>
    </source>
</evidence>
<dbReference type="AlphaFoldDB" id="A0A815LQK4"/>
<sequence length="354" mass="40109">MLQDLPFDEFSKECQSSTFLSIVTSKMGAGCCCCSKKNQRISSEYRSIPQYTPIGIKTNDPLILIDGYLDEPILSLEEALEPFYGEINHLSYYIKEAKMQCHYPSEHNLTLDESAAIYIYTMQWNDSCLYDHLQTALNSNDRSTIEPWFAYLKLFKNALDKLPTVKAEVWQGEPFDEELKEQLNSKSLPFYTSLCSCSPSINEIKKYGQQTMGKKIILVGYQSVNGKLVTDYTANDLDEAIVWPGIKLGVSKYIVTDAYHLWVLNPVRQIEFSKIAAQGHQTIDHRTATLLLGKLGFDVKNSQVSDLLNGVDMLSDGYIDQDSMLSILDKLLDNRPEPEPEPIPVIDNEPVNMN</sequence>
<reference evidence="2" key="1">
    <citation type="submission" date="2021-02" db="EMBL/GenBank/DDBJ databases">
        <authorList>
            <person name="Nowell W R."/>
        </authorList>
    </citation>
    <scope>NUCLEOTIDE SEQUENCE</scope>
</reference>
<proteinExistence type="predicted"/>
<evidence type="ECO:0000313" key="4">
    <source>
        <dbReference type="Proteomes" id="UP000663889"/>
    </source>
</evidence>